<dbReference type="Proteomes" id="UP000694910">
    <property type="component" value="Unplaced"/>
</dbReference>
<organism evidence="2 3">
    <name type="scientific">Ceratotherium simum simum</name>
    <name type="common">Southern white rhinoceros</name>
    <dbReference type="NCBI Taxonomy" id="73337"/>
    <lineage>
        <taxon>Eukaryota</taxon>
        <taxon>Metazoa</taxon>
        <taxon>Chordata</taxon>
        <taxon>Craniata</taxon>
        <taxon>Vertebrata</taxon>
        <taxon>Euteleostomi</taxon>
        <taxon>Mammalia</taxon>
        <taxon>Eutheria</taxon>
        <taxon>Laurasiatheria</taxon>
        <taxon>Perissodactyla</taxon>
        <taxon>Rhinocerotidae</taxon>
        <taxon>Ceratotherium</taxon>
    </lineage>
</organism>
<evidence type="ECO:0000313" key="2">
    <source>
        <dbReference type="Proteomes" id="UP000694910"/>
    </source>
</evidence>
<keyword evidence="2" id="KW-1185">Reference proteome</keyword>
<feature type="chain" id="PRO_5045037037" evidence="1">
    <location>
        <begin position="24"/>
        <end position="79"/>
    </location>
</feature>
<evidence type="ECO:0000313" key="3">
    <source>
        <dbReference type="RefSeq" id="XP_014643067.1"/>
    </source>
</evidence>
<reference evidence="3" key="1">
    <citation type="submission" date="2025-08" db="UniProtKB">
        <authorList>
            <consortium name="RefSeq"/>
        </authorList>
    </citation>
    <scope>IDENTIFICATION</scope>
</reference>
<accession>A0ABM1CU36</accession>
<feature type="signal peptide" evidence="1">
    <location>
        <begin position="1"/>
        <end position="23"/>
    </location>
</feature>
<protein>
    <submittedName>
        <fullName evidence="3">Protein WFDC9-like</fullName>
    </submittedName>
</protein>
<keyword evidence="1" id="KW-0732">Signal</keyword>
<name>A0ABM1CU36_CERSS</name>
<gene>
    <name evidence="3" type="primary">LOC106801802</name>
</gene>
<dbReference type="GeneID" id="106801802"/>
<dbReference type="RefSeq" id="XP_014643067.1">
    <property type="nucleotide sequence ID" value="XM_014787581.1"/>
</dbReference>
<proteinExistence type="predicted"/>
<sequence>MKPWVRLLVMLNCEVLMLLSVLGSLRNKPSCRMVREIGQCWVQPPLEYCRKRCTKVQGCLYPNHTCCWTFCGNICLDNE</sequence>
<evidence type="ECO:0000256" key="1">
    <source>
        <dbReference type="SAM" id="SignalP"/>
    </source>
</evidence>